<dbReference type="Proteomes" id="UP000013569">
    <property type="component" value="Unassembled WGS sequence"/>
</dbReference>
<organism evidence="2 3">
    <name type="scientific">Gordonia terrae C-6</name>
    <dbReference type="NCBI Taxonomy" id="1316928"/>
    <lineage>
        <taxon>Bacteria</taxon>
        <taxon>Bacillati</taxon>
        <taxon>Actinomycetota</taxon>
        <taxon>Actinomycetes</taxon>
        <taxon>Mycobacteriales</taxon>
        <taxon>Gordoniaceae</taxon>
        <taxon>Gordonia</taxon>
    </lineage>
</organism>
<dbReference type="PATRIC" id="fig|1316928.3.peg.2151"/>
<dbReference type="SUPFAM" id="SSF54427">
    <property type="entry name" value="NTF2-like"/>
    <property type="match status" value="1"/>
</dbReference>
<dbReference type="RefSeq" id="WP_010842562.1">
    <property type="nucleotide sequence ID" value="NZ_AQPW01000010.1"/>
</dbReference>
<evidence type="ECO:0000313" key="2">
    <source>
        <dbReference type="EMBL" id="EON32824.1"/>
    </source>
</evidence>
<sequence length="154" mass="17280">MDLQEISDRFGIADTLYRYSRAVDTRDWELWRSVFTPEAVVDYSSTPFGQAGTRDEIAAWLEESFAFVSVSQHFITNIEYTFAHPGEGDRADVRAMFYNPMRFVGMPELSTCGGNYHHSMVRTADGWKSAGLVEECLWFENSPAGAEDGSPADG</sequence>
<dbReference type="InterPro" id="IPR037401">
    <property type="entry name" value="SnoaL-like"/>
</dbReference>
<protein>
    <recommendedName>
        <fullName evidence="1">SnoaL-like domain-containing protein</fullName>
    </recommendedName>
</protein>
<name>R7YAQ4_9ACTN</name>
<reference evidence="2 3" key="1">
    <citation type="journal article" date="2013" name="Genome Announc.">
        <title>Draft Genome Sequence of a Benzothiophene-Desulfurizing Bacterium, Gordona terrae Strain C-6.</title>
        <authorList>
            <person name="Wang W."/>
            <person name="Ma T."/>
            <person name="Ren Y."/>
            <person name="Li G."/>
        </authorList>
    </citation>
    <scope>NUCLEOTIDE SEQUENCE [LARGE SCALE GENOMIC DNA]</scope>
    <source>
        <strain evidence="2 3">C-6</strain>
    </source>
</reference>
<comment type="caution">
    <text evidence="2">The sequence shown here is derived from an EMBL/GenBank/DDBJ whole genome shotgun (WGS) entry which is preliminary data.</text>
</comment>
<dbReference type="AlphaFoldDB" id="R7YAQ4"/>
<dbReference type="EMBL" id="AQPW01000010">
    <property type="protein sequence ID" value="EON32824.1"/>
    <property type="molecule type" value="Genomic_DNA"/>
</dbReference>
<dbReference type="OrthoDB" id="981191at2"/>
<dbReference type="CDD" id="cd00531">
    <property type="entry name" value="NTF2_like"/>
    <property type="match status" value="1"/>
</dbReference>
<feature type="domain" description="SnoaL-like" evidence="1">
    <location>
        <begin position="4"/>
        <end position="128"/>
    </location>
</feature>
<accession>R7YAQ4</accession>
<evidence type="ECO:0000259" key="1">
    <source>
        <dbReference type="Pfam" id="PF13577"/>
    </source>
</evidence>
<dbReference type="Gene3D" id="3.10.450.50">
    <property type="match status" value="1"/>
</dbReference>
<evidence type="ECO:0000313" key="3">
    <source>
        <dbReference type="Proteomes" id="UP000013569"/>
    </source>
</evidence>
<gene>
    <name evidence="2" type="ORF">GTC6_10706</name>
</gene>
<dbReference type="InterPro" id="IPR032710">
    <property type="entry name" value="NTF2-like_dom_sf"/>
</dbReference>
<proteinExistence type="predicted"/>
<dbReference type="Pfam" id="PF13577">
    <property type="entry name" value="SnoaL_4"/>
    <property type="match status" value="1"/>
</dbReference>